<accession>A0ABS5W518</accession>
<reference evidence="1 2" key="1">
    <citation type="submission" date="2021-05" db="EMBL/GenBank/DDBJ databases">
        <title>Croceibacterium sp. LX-88 genome sequence.</title>
        <authorList>
            <person name="Luo X."/>
        </authorList>
    </citation>
    <scope>NUCLEOTIDE SEQUENCE [LARGE SCALE GENOMIC DNA]</scope>
    <source>
        <strain evidence="1 2">LX-88</strain>
    </source>
</reference>
<keyword evidence="2" id="KW-1185">Reference proteome</keyword>
<evidence type="ECO:0000313" key="2">
    <source>
        <dbReference type="Proteomes" id="UP000811255"/>
    </source>
</evidence>
<proteinExistence type="predicted"/>
<dbReference type="Proteomes" id="UP000811255">
    <property type="component" value="Unassembled WGS sequence"/>
</dbReference>
<comment type="caution">
    <text evidence="1">The sequence shown here is derived from an EMBL/GenBank/DDBJ whole genome shotgun (WGS) entry which is preliminary data.</text>
</comment>
<dbReference type="EMBL" id="JAHFVK010000002">
    <property type="protein sequence ID" value="MBT2134841.1"/>
    <property type="molecule type" value="Genomic_DNA"/>
</dbReference>
<name>A0ABS5W518_9SPHN</name>
<organism evidence="1 2">
    <name type="scientific">Croceibacterium selenioxidans</name>
    <dbReference type="NCBI Taxonomy" id="2838833"/>
    <lineage>
        <taxon>Bacteria</taxon>
        <taxon>Pseudomonadati</taxon>
        <taxon>Pseudomonadota</taxon>
        <taxon>Alphaproteobacteria</taxon>
        <taxon>Sphingomonadales</taxon>
        <taxon>Erythrobacteraceae</taxon>
        <taxon>Croceibacterium</taxon>
    </lineage>
</organism>
<evidence type="ECO:0000313" key="1">
    <source>
        <dbReference type="EMBL" id="MBT2134841.1"/>
    </source>
</evidence>
<gene>
    <name evidence="1" type="ORF">KK137_10890</name>
</gene>
<protein>
    <submittedName>
        <fullName evidence="1">Uncharacterized protein</fullName>
    </submittedName>
</protein>
<dbReference type="RefSeq" id="WP_214536456.1">
    <property type="nucleotide sequence ID" value="NZ_JAHFVK010000002.1"/>
</dbReference>
<sequence length="105" mass="11437">MSFALAFVAAASIYGTSIEDLRKEFPNSPYDDAIVADAINREVSSNGPAAEGEKSLRENVIPIVVRFPDKCCVVLRHPAFSTGGAPIYCYRLDRDTLIEHFSGGQ</sequence>